<feature type="domain" description="NarX-like N-terminal" evidence="5">
    <location>
        <begin position="86"/>
        <end position="182"/>
    </location>
</feature>
<gene>
    <name evidence="6" type="ORF">SAMN04488095_0057</name>
</gene>
<evidence type="ECO:0000313" key="7">
    <source>
        <dbReference type="Proteomes" id="UP000199110"/>
    </source>
</evidence>
<sequence>MFSRTPKNNTEDATLAVASSGVSDAGGSSPLVGPLSYVSSRALAGLASLAALSEPAFSKSAVDNPLPILTDAQFVPDEGAASRMYYAGELRMLSQQIPTAACAYHAGIATDVSRPLLRDATAAFDRILDALILGDEELGIFGAETDRMILADVKAVHDIWDPLHRNVDAILADGPTDADVTALVDGSLPLLKLTGHMVSVVSGEYADPSILMQSDAVMLDIVGRQEMLTQEIAKDICMVKIGLKTEAARDEMRGALQTYDVTLAALIDGMPAAGVSPPPTPEIAAGLDSIAADWATLRPQLVAVLDGTIPDDAGQLHIFTTLNDLTARMAALAKLYAEDSKLGL</sequence>
<dbReference type="OrthoDB" id="952521at2"/>
<keyword evidence="7" id="KW-1185">Reference proteome</keyword>
<evidence type="ECO:0000256" key="3">
    <source>
        <dbReference type="ARBA" id="ARBA00022989"/>
    </source>
</evidence>
<reference evidence="6 7" key="1">
    <citation type="submission" date="2016-10" db="EMBL/GenBank/DDBJ databases">
        <authorList>
            <person name="de Groot N.N."/>
        </authorList>
    </citation>
    <scope>NUCLEOTIDE SEQUENCE [LARGE SCALE GENOMIC DNA]</scope>
    <source>
        <strain evidence="6 7">DSM 19073</strain>
    </source>
</reference>
<protein>
    <submittedName>
        <fullName evidence="6">Type IV pili methyl-accepting chemotaxis transducer N-term</fullName>
    </submittedName>
</protein>
<dbReference type="Proteomes" id="UP000199110">
    <property type="component" value="Unassembled WGS sequence"/>
</dbReference>
<evidence type="ECO:0000256" key="4">
    <source>
        <dbReference type="ARBA" id="ARBA00023136"/>
    </source>
</evidence>
<dbReference type="RefSeq" id="WP_092785172.1">
    <property type="nucleotide sequence ID" value="NZ_FORA01000012.1"/>
</dbReference>
<dbReference type="GO" id="GO:0016020">
    <property type="term" value="C:membrane"/>
    <property type="evidence" value="ECO:0007669"/>
    <property type="project" value="UniProtKB-SubCell"/>
</dbReference>
<dbReference type="Pfam" id="PF13675">
    <property type="entry name" value="PilJ"/>
    <property type="match status" value="2"/>
</dbReference>
<feature type="domain" description="NarX-like N-terminal" evidence="5">
    <location>
        <begin position="213"/>
        <end position="306"/>
    </location>
</feature>
<dbReference type="EMBL" id="FORA01000012">
    <property type="protein sequence ID" value="SFJ88871.1"/>
    <property type="molecule type" value="Genomic_DNA"/>
</dbReference>
<accession>A0A1I3V414</accession>
<evidence type="ECO:0000259" key="5">
    <source>
        <dbReference type="Pfam" id="PF13675"/>
    </source>
</evidence>
<organism evidence="6 7">
    <name type="scientific">Jannaschia pohangensis</name>
    <dbReference type="NCBI Taxonomy" id="390807"/>
    <lineage>
        <taxon>Bacteria</taxon>
        <taxon>Pseudomonadati</taxon>
        <taxon>Pseudomonadota</taxon>
        <taxon>Alphaproteobacteria</taxon>
        <taxon>Rhodobacterales</taxon>
        <taxon>Roseobacteraceae</taxon>
        <taxon>Jannaschia</taxon>
    </lineage>
</organism>
<dbReference type="AlphaFoldDB" id="A0A1I3V414"/>
<evidence type="ECO:0000256" key="1">
    <source>
        <dbReference type="ARBA" id="ARBA00004141"/>
    </source>
</evidence>
<keyword evidence="3" id="KW-1133">Transmembrane helix</keyword>
<evidence type="ECO:0000256" key="2">
    <source>
        <dbReference type="ARBA" id="ARBA00022692"/>
    </source>
</evidence>
<name>A0A1I3V414_9RHOB</name>
<keyword evidence="2" id="KW-0812">Transmembrane</keyword>
<keyword evidence="4" id="KW-0472">Membrane</keyword>
<dbReference type="InterPro" id="IPR029095">
    <property type="entry name" value="NarX-like_N"/>
</dbReference>
<comment type="subcellular location">
    <subcellularLocation>
        <location evidence="1">Membrane</location>
        <topology evidence="1">Multi-pass membrane protein</topology>
    </subcellularLocation>
</comment>
<evidence type="ECO:0000313" key="6">
    <source>
        <dbReference type="EMBL" id="SFJ88871.1"/>
    </source>
</evidence>
<proteinExistence type="predicted"/>
<dbReference type="STRING" id="390807.SAMN04488095_0057"/>